<keyword evidence="4" id="KW-1185">Reference proteome</keyword>
<dbReference type="PRINTS" id="PR00778">
    <property type="entry name" value="HTHARSR"/>
</dbReference>
<dbReference type="GO" id="GO:0003700">
    <property type="term" value="F:DNA-binding transcription factor activity"/>
    <property type="evidence" value="ECO:0007669"/>
    <property type="project" value="InterPro"/>
</dbReference>
<proteinExistence type="predicted"/>
<dbReference type="Proteomes" id="UP000032545">
    <property type="component" value="Unassembled WGS sequence"/>
</dbReference>
<dbReference type="SMART" id="SM00418">
    <property type="entry name" value="HTH_ARSR"/>
    <property type="match status" value="1"/>
</dbReference>
<evidence type="ECO:0000313" key="3">
    <source>
        <dbReference type="EMBL" id="KJE25226.1"/>
    </source>
</evidence>
<feature type="region of interest" description="Disordered" evidence="1">
    <location>
        <begin position="1"/>
        <end position="25"/>
    </location>
</feature>
<dbReference type="Gene3D" id="1.10.10.10">
    <property type="entry name" value="Winged helix-like DNA-binding domain superfamily/Winged helix DNA-binding domain"/>
    <property type="match status" value="1"/>
</dbReference>
<dbReference type="OrthoDB" id="4471357at2"/>
<comment type="caution">
    <text evidence="3">The sequence shown here is derived from an EMBL/GenBank/DDBJ whole genome shotgun (WGS) entry which is preliminary data.</text>
</comment>
<sequence length="118" mass="13175">MTQSTAADGPVRTPARTQSLTHRDPAQVSLQEALDALGDPVRRAILRMLADHPDWTLPCGSFEVPVSAATRSHHFAVLRATGLLEQRDTGPRRFNRLRRAEFDDRFPGLLDLVLHEDP</sequence>
<dbReference type="InterPro" id="IPR036388">
    <property type="entry name" value="WH-like_DNA-bd_sf"/>
</dbReference>
<dbReference type="InterPro" id="IPR036390">
    <property type="entry name" value="WH_DNA-bd_sf"/>
</dbReference>
<reference evidence="4" key="1">
    <citation type="submission" date="2015-02" db="EMBL/GenBank/DDBJ databases">
        <title>Draft Genome of Frankia sp. CpI1-S.</title>
        <authorList>
            <person name="Oshone R.T."/>
            <person name="Ngom M."/>
            <person name="Ghodhbane-Gtari F."/>
            <person name="Gtari M."/>
            <person name="Morris K."/>
            <person name="Thomas K."/>
            <person name="Sen A."/>
            <person name="Tisa L.S."/>
        </authorList>
    </citation>
    <scope>NUCLEOTIDE SEQUENCE [LARGE SCALE GENOMIC DNA]</scope>
    <source>
        <strain evidence="4">CpI1-S</strain>
    </source>
</reference>
<dbReference type="InterPro" id="IPR011991">
    <property type="entry name" value="ArsR-like_HTH"/>
</dbReference>
<evidence type="ECO:0000313" key="4">
    <source>
        <dbReference type="Proteomes" id="UP000032545"/>
    </source>
</evidence>
<organism evidence="3 4">
    <name type="scientific">Frankia torreyi</name>
    <dbReference type="NCBI Taxonomy" id="1856"/>
    <lineage>
        <taxon>Bacteria</taxon>
        <taxon>Bacillati</taxon>
        <taxon>Actinomycetota</taxon>
        <taxon>Actinomycetes</taxon>
        <taxon>Frankiales</taxon>
        <taxon>Frankiaceae</taxon>
        <taxon>Frankia</taxon>
    </lineage>
</organism>
<evidence type="ECO:0000256" key="1">
    <source>
        <dbReference type="SAM" id="MobiDB-lite"/>
    </source>
</evidence>
<dbReference type="PROSITE" id="PS50987">
    <property type="entry name" value="HTH_ARSR_2"/>
    <property type="match status" value="1"/>
</dbReference>
<name>A0A0D8BM84_9ACTN</name>
<accession>A0A0D8BM84</accession>
<gene>
    <name evidence="3" type="ORF">FF36_00359</name>
</gene>
<dbReference type="SUPFAM" id="SSF46785">
    <property type="entry name" value="Winged helix' DNA-binding domain"/>
    <property type="match status" value="1"/>
</dbReference>
<feature type="domain" description="HTH arsR-type" evidence="2">
    <location>
        <begin position="22"/>
        <end position="117"/>
    </location>
</feature>
<dbReference type="AlphaFoldDB" id="A0A0D8BM84"/>
<evidence type="ECO:0000259" key="2">
    <source>
        <dbReference type="PROSITE" id="PS50987"/>
    </source>
</evidence>
<dbReference type="CDD" id="cd00090">
    <property type="entry name" value="HTH_ARSR"/>
    <property type="match status" value="1"/>
</dbReference>
<reference evidence="3 4" key="2">
    <citation type="journal article" date="2016" name="Genome Announc.">
        <title>Permanent Draft Genome Sequences for Two Variants of Frankia sp. Strain CpI1, the First Frankia Strain Isolated from Root Nodules of Comptonia peregrina.</title>
        <authorList>
            <person name="Oshone R."/>
            <person name="Hurst S.G.IV."/>
            <person name="Abebe-Akele F."/>
            <person name="Simpson S."/>
            <person name="Morris K."/>
            <person name="Thomas W.K."/>
            <person name="Tisa L.S."/>
        </authorList>
    </citation>
    <scope>NUCLEOTIDE SEQUENCE [LARGE SCALE GENOMIC DNA]</scope>
    <source>
        <strain evidence="4">CpI1-S</strain>
    </source>
</reference>
<dbReference type="RefSeq" id="WP_044883143.1">
    <property type="nucleotide sequence ID" value="NZ_JYFN01000002.1"/>
</dbReference>
<protein>
    <submittedName>
        <fullName evidence="3">Putative transcriptional regulator</fullName>
    </submittedName>
</protein>
<dbReference type="EMBL" id="JYFN01000002">
    <property type="protein sequence ID" value="KJE25226.1"/>
    <property type="molecule type" value="Genomic_DNA"/>
</dbReference>
<dbReference type="InterPro" id="IPR001845">
    <property type="entry name" value="HTH_ArsR_DNA-bd_dom"/>
</dbReference>
<dbReference type="PATRIC" id="fig|1502723.3.peg.401"/>